<reference evidence="1" key="1">
    <citation type="journal article" date="2020" name="Stud. Mycol.">
        <title>101 Dothideomycetes genomes: a test case for predicting lifestyles and emergence of pathogens.</title>
        <authorList>
            <person name="Haridas S."/>
            <person name="Albert R."/>
            <person name="Binder M."/>
            <person name="Bloem J."/>
            <person name="Labutti K."/>
            <person name="Salamov A."/>
            <person name="Andreopoulos B."/>
            <person name="Baker S."/>
            <person name="Barry K."/>
            <person name="Bills G."/>
            <person name="Bluhm B."/>
            <person name="Cannon C."/>
            <person name="Castanera R."/>
            <person name="Culley D."/>
            <person name="Daum C."/>
            <person name="Ezra D."/>
            <person name="Gonzalez J."/>
            <person name="Henrissat B."/>
            <person name="Kuo A."/>
            <person name="Liang C."/>
            <person name="Lipzen A."/>
            <person name="Lutzoni F."/>
            <person name="Magnuson J."/>
            <person name="Mondo S."/>
            <person name="Nolan M."/>
            <person name="Ohm R."/>
            <person name="Pangilinan J."/>
            <person name="Park H.-J."/>
            <person name="Ramirez L."/>
            <person name="Alfaro M."/>
            <person name="Sun H."/>
            <person name="Tritt A."/>
            <person name="Yoshinaga Y."/>
            <person name="Zwiers L.-H."/>
            <person name="Turgeon B."/>
            <person name="Goodwin S."/>
            <person name="Spatafora J."/>
            <person name="Crous P."/>
            <person name="Grigoriev I."/>
        </authorList>
    </citation>
    <scope>NUCLEOTIDE SEQUENCE</scope>
    <source>
        <strain evidence="1">ATCC 200398</strain>
    </source>
</reference>
<protein>
    <submittedName>
        <fullName evidence="1">Uncharacterized protein</fullName>
    </submittedName>
</protein>
<dbReference type="EMBL" id="MU003527">
    <property type="protein sequence ID" value="KAF2466018.1"/>
    <property type="molecule type" value="Genomic_DNA"/>
</dbReference>
<keyword evidence="2" id="KW-1185">Reference proteome</keyword>
<organism evidence="1 2">
    <name type="scientific">Lindgomyces ingoldianus</name>
    <dbReference type="NCBI Taxonomy" id="673940"/>
    <lineage>
        <taxon>Eukaryota</taxon>
        <taxon>Fungi</taxon>
        <taxon>Dikarya</taxon>
        <taxon>Ascomycota</taxon>
        <taxon>Pezizomycotina</taxon>
        <taxon>Dothideomycetes</taxon>
        <taxon>Pleosporomycetidae</taxon>
        <taxon>Pleosporales</taxon>
        <taxon>Lindgomycetaceae</taxon>
        <taxon>Lindgomyces</taxon>
    </lineage>
</organism>
<name>A0ACB6QGA7_9PLEO</name>
<accession>A0ACB6QGA7</accession>
<sequence>MLKGDVTLEAESQTALIYSLSIIFVTLSTASVGLRLYTRGKVLSVLGPDDITITIAQVLAIAVSVTTILEAIWGLGQHTKFVPLESTLKQLKCLYSNILIYNAAQIITKISFLIQYRRLFPGTGTQRVCLWLLVFVVAWGITQEFLAGLACSPLAAIVPKMADKCISPLPIWYLTSSMNIVTDFMIFVIPVPSVLKLQMRTRQKLLLCALFCLGFFACIISLVRLSTLHKGINTTDPMWDNAPTAYWSVVELNCGILCACLPTLRPLISKIVPRFLSTKNGTCSTTRISHQLSTLQKKSRAEAEMDDRIYIQKEVELHSTTELRTNAAGYPPSLDDGSQHGSSPVRGYSKEVS</sequence>
<comment type="caution">
    <text evidence="1">The sequence shown here is derived from an EMBL/GenBank/DDBJ whole genome shotgun (WGS) entry which is preliminary data.</text>
</comment>
<evidence type="ECO:0000313" key="2">
    <source>
        <dbReference type="Proteomes" id="UP000799755"/>
    </source>
</evidence>
<proteinExistence type="predicted"/>
<gene>
    <name evidence="1" type="ORF">BDR25DRAFT_238612</name>
</gene>
<dbReference type="Proteomes" id="UP000799755">
    <property type="component" value="Unassembled WGS sequence"/>
</dbReference>
<evidence type="ECO:0000313" key="1">
    <source>
        <dbReference type="EMBL" id="KAF2466018.1"/>
    </source>
</evidence>